<protein>
    <submittedName>
        <fullName evidence="2">Short-chain dehydrogenase</fullName>
    </submittedName>
</protein>
<dbReference type="Pfam" id="PF00106">
    <property type="entry name" value="adh_short"/>
    <property type="match status" value="1"/>
</dbReference>
<dbReference type="PANTHER" id="PTHR43157:SF31">
    <property type="entry name" value="PHOSPHATIDYLINOSITOL-GLYCAN BIOSYNTHESIS CLASS F PROTEIN"/>
    <property type="match status" value="1"/>
</dbReference>
<evidence type="ECO:0000256" key="1">
    <source>
        <dbReference type="ARBA" id="ARBA00023002"/>
    </source>
</evidence>
<accession>A0A229UUE1</accession>
<dbReference type="GO" id="GO:0016491">
    <property type="term" value="F:oxidoreductase activity"/>
    <property type="evidence" value="ECO:0007669"/>
    <property type="project" value="UniProtKB-KW"/>
</dbReference>
<dbReference type="Proteomes" id="UP000215509">
    <property type="component" value="Unassembled WGS sequence"/>
</dbReference>
<dbReference type="RefSeq" id="WP_094014187.1">
    <property type="nucleotide sequence ID" value="NZ_NMQW01000010.1"/>
</dbReference>
<dbReference type="Gene3D" id="3.40.50.720">
    <property type="entry name" value="NAD(P)-binding Rossmann-like Domain"/>
    <property type="match status" value="1"/>
</dbReference>
<dbReference type="CDD" id="cd05327">
    <property type="entry name" value="retinol-DH_like_SDR_c_like"/>
    <property type="match status" value="1"/>
</dbReference>
<evidence type="ECO:0000313" key="3">
    <source>
        <dbReference type="Proteomes" id="UP000215509"/>
    </source>
</evidence>
<sequence>MSKVWTKDNIPDMSGKVVVVTGGNSGIGFETALSLAKERATVILAIRNMEKGEAALNKIKSVYASANVQAMKLDLSDLTSVRAFAADFLKKHESLSILINNAGIMDPPFRLTKDGFESQFGSNHLGHFALTGLLLPRLISTPNSRVVTQSSLLAHNASIDFDNLDGSKGYSARKFYGQSKLANLLFARELQNKFLSNHIDSVSVACHPGISHTNLFSFGSGKRANIIIRMISSIVSQPAHMGALPALYSATASTIKGGEYIGPDGKGGKKGYPTSDAIIERLYDSNISNKLWNVSEALTGISFKFDR</sequence>
<gene>
    <name evidence="2" type="ORF">CF651_07175</name>
</gene>
<organism evidence="2 3">
    <name type="scientific">Paenibacillus rigui</name>
    <dbReference type="NCBI Taxonomy" id="554312"/>
    <lineage>
        <taxon>Bacteria</taxon>
        <taxon>Bacillati</taxon>
        <taxon>Bacillota</taxon>
        <taxon>Bacilli</taxon>
        <taxon>Bacillales</taxon>
        <taxon>Paenibacillaceae</taxon>
        <taxon>Paenibacillus</taxon>
    </lineage>
</organism>
<dbReference type="OrthoDB" id="9809821at2"/>
<dbReference type="SUPFAM" id="SSF51735">
    <property type="entry name" value="NAD(P)-binding Rossmann-fold domains"/>
    <property type="match status" value="1"/>
</dbReference>
<dbReference type="InterPro" id="IPR002347">
    <property type="entry name" value="SDR_fam"/>
</dbReference>
<dbReference type="EMBL" id="NMQW01000010">
    <property type="protein sequence ID" value="OXM87022.1"/>
    <property type="molecule type" value="Genomic_DNA"/>
</dbReference>
<proteinExistence type="predicted"/>
<evidence type="ECO:0000313" key="2">
    <source>
        <dbReference type="EMBL" id="OXM87022.1"/>
    </source>
</evidence>
<dbReference type="NCBIfam" id="NF004846">
    <property type="entry name" value="PRK06197.1"/>
    <property type="match status" value="1"/>
</dbReference>
<dbReference type="AlphaFoldDB" id="A0A229UUE1"/>
<keyword evidence="1" id="KW-0560">Oxidoreductase</keyword>
<dbReference type="PANTHER" id="PTHR43157">
    <property type="entry name" value="PHOSPHATIDYLINOSITOL-GLYCAN BIOSYNTHESIS CLASS F PROTEIN-RELATED"/>
    <property type="match status" value="1"/>
</dbReference>
<reference evidence="2 3" key="1">
    <citation type="submission" date="2017-07" db="EMBL/GenBank/DDBJ databases">
        <title>Genome sequencing and assembly of Paenibacillus rigui.</title>
        <authorList>
            <person name="Mayilraj S."/>
        </authorList>
    </citation>
    <scope>NUCLEOTIDE SEQUENCE [LARGE SCALE GENOMIC DNA]</scope>
    <source>
        <strain evidence="2 3">JCM 16352</strain>
    </source>
</reference>
<dbReference type="InterPro" id="IPR036291">
    <property type="entry name" value="NAD(P)-bd_dom_sf"/>
</dbReference>
<name>A0A229UUE1_9BACL</name>
<comment type="caution">
    <text evidence="2">The sequence shown here is derived from an EMBL/GenBank/DDBJ whole genome shotgun (WGS) entry which is preliminary data.</text>
</comment>
<keyword evidence="3" id="KW-1185">Reference proteome</keyword>
<dbReference type="PRINTS" id="PR00081">
    <property type="entry name" value="GDHRDH"/>
</dbReference>